<accession>A0ABY2JAE5</accession>
<evidence type="ECO:0008006" key="3">
    <source>
        <dbReference type="Google" id="ProtNLM"/>
    </source>
</evidence>
<name>A0ABY2JAE5_9MICO</name>
<reference evidence="1 2" key="1">
    <citation type="submission" date="2019-03" db="EMBL/GenBank/DDBJ databases">
        <title>Genomics of glacier-inhabiting Cryobacterium strains.</title>
        <authorList>
            <person name="Liu Q."/>
            <person name="Xin Y.-H."/>
        </authorList>
    </citation>
    <scope>NUCLEOTIDE SEQUENCE [LARGE SCALE GENOMIC DNA]</scope>
    <source>
        <strain evidence="1 2">TMT1-23-1</strain>
    </source>
</reference>
<evidence type="ECO:0000313" key="2">
    <source>
        <dbReference type="Proteomes" id="UP000297853"/>
    </source>
</evidence>
<dbReference type="Proteomes" id="UP000297853">
    <property type="component" value="Unassembled WGS sequence"/>
</dbReference>
<evidence type="ECO:0000313" key="1">
    <source>
        <dbReference type="EMBL" id="TFD01323.1"/>
    </source>
</evidence>
<sequence length="185" mass="19958">MNKFTIPFSVDLLEFGALATLVPELSFHDVADLSEVGPFVYTLVEPRGGIIYYGKSDATTGVVGKRALAYAKWSADYLGCVSEAGRPDPLVDPYHGDLTLAGWAPIIRFQTRHQAIVRVASVAGTDFSGKVWEARLQAMAGTLTGLESLVGGSGWEANTGTLRGDGYEWAWDRMTELREAGVLDA</sequence>
<dbReference type="EMBL" id="SOGQ01000033">
    <property type="protein sequence ID" value="TFD01323.1"/>
    <property type="molecule type" value="Genomic_DNA"/>
</dbReference>
<proteinExistence type="predicted"/>
<protein>
    <recommendedName>
        <fullName evidence="3">GIY-YIG nuclease family protein</fullName>
    </recommendedName>
</protein>
<comment type="caution">
    <text evidence="1">The sequence shown here is derived from an EMBL/GenBank/DDBJ whole genome shotgun (WGS) entry which is preliminary data.</text>
</comment>
<gene>
    <name evidence="1" type="ORF">E3T28_07135</name>
</gene>
<dbReference type="RefSeq" id="WP_134429301.1">
    <property type="nucleotide sequence ID" value="NZ_SOGQ01000033.1"/>
</dbReference>
<keyword evidence="2" id="KW-1185">Reference proteome</keyword>
<organism evidence="1 2">
    <name type="scientific">Cryobacterium sinapicolor</name>
    <dbReference type="NCBI Taxonomy" id="1259236"/>
    <lineage>
        <taxon>Bacteria</taxon>
        <taxon>Bacillati</taxon>
        <taxon>Actinomycetota</taxon>
        <taxon>Actinomycetes</taxon>
        <taxon>Micrococcales</taxon>
        <taxon>Microbacteriaceae</taxon>
        <taxon>Cryobacterium</taxon>
    </lineage>
</organism>